<dbReference type="HAMAP" id="MF_00097">
    <property type="entry name" value="TMP_synthase"/>
    <property type="match status" value="1"/>
</dbReference>
<comment type="similarity">
    <text evidence="9">Belongs to the thiamine-phosphate synthase family.</text>
</comment>
<feature type="domain" description="Thiamine phosphate synthase/TenI" evidence="10">
    <location>
        <begin position="7"/>
        <end position="184"/>
    </location>
</feature>
<evidence type="ECO:0000256" key="1">
    <source>
        <dbReference type="ARBA" id="ARBA00005165"/>
    </source>
</evidence>
<comment type="caution">
    <text evidence="11">The sequence shown here is derived from an EMBL/GenBank/DDBJ whole genome shotgun (WGS) entry which is preliminary data.</text>
</comment>
<dbReference type="SUPFAM" id="SSF51391">
    <property type="entry name" value="Thiamin phosphate synthase"/>
    <property type="match status" value="1"/>
</dbReference>
<dbReference type="AlphaFoldDB" id="A0A4Y3PH57"/>
<protein>
    <recommendedName>
        <fullName evidence="9">Thiamine-phosphate synthase</fullName>
        <shortName evidence="9">TP synthase</shortName>
        <shortName evidence="9">TPS</shortName>
        <ecNumber evidence="9">2.5.1.3</ecNumber>
    </recommendedName>
    <alternativeName>
        <fullName evidence="9">Thiamine-phosphate pyrophosphorylase</fullName>
        <shortName evidence="9">TMP pyrophosphorylase</shortName>
        <shortName evidence="9">TMP-PPase</shortName>
    </alternativeName>
</protein>
<comment type="caution">
    <text evidence="9">Lacks conserved residue(s) required for the propagation of feature annotation.</text>
</comment>
<dbReference type="InterPro" id="IPR036206">
    <property type="entry name" value="ThiamineP_synth_sf"/>
</dbReference>
<keyword evidence="12" id="KW-1185">Reference proteome</keyword>
<dbReference type="GO" id="GO:0009229">
    <property type="term" value="P:thiamine diphosphate biosynthetic process"/>
    <property type="evidence" value="ECO:0007669"/>
    <property type="project" value="UniProtKB-UniRule"/>
</dbReference>
<evidence type="ECO:0000313" key="11">
    <source>
        <dbReference type="EMBL" id="GEB33820.1"/>
    </source>
</evidence>
<keyword evidence="2 9" id="KW-0808">Transferase</keyword>
<comment type="cofactor">
    <cofactor evidence="9">
        <name>Mg(2+)</name>
        <dbReference type="ChEBI" id="CHEBI:18420"/>
    </cofactor>
    <text evidence="9">Binds 1 Mg(2+) ion per subunit.</text>
</comment>
<organism evidence="11 12">
    <name type="scientific">Brevibacillus parabrevis</name>
    <dbReference type="NCBI Taxonomy" id="54914"/>
    <lineage>
        <taxon>Bacteria</taxon>
        <taxon>Bacillati</taxon>
        <taxon>Bacillota</taxon>
        <taxon>Bacilli</taxon>
        <taxon>Bacillales</taxon>
        <taxon>Paenibacillaceae</taxon>
        <taxon>Brevibacillus</taxon>
    </lineage>
</organism>
<feature type="binding site" evidence="9">
    <location>
        <position position="105"/>
    </location>
    <ligand>
        <name>4-amino-2-methyl-5-(diphosphooxymethyl)pyrimidine</name>
        <dbReference type="ChEBI" id="CHEBI:57841"/>
    </ligand>
</feature>
<reference evidence="11 12" key="1">
    <citation type="submission" date="2019-06" db="EMBL/GenBank/DDBJ databases">
        <title>Whole genome shotgun sequence of Brevibacillus parabrevis NBRC 12334.</title>
        <authorList>
            <person name="Hosoyama A."/>
            <person name="Uohara A."/>
            <person name="Ohji S."/>
            <person name="Ichikawa N."/>
        </authorList>
    </citation>
    <scope>NUCLEOTIDE SEQUENCE [LARGE SCALE GENOMIC DNA]</scope>
    <source>
        <strain evidence="11 12">NBRC 12334</strain>
    </source>
</reference>
<comment type="catalytic activity">
    <reaction evidence="8 9">
        <text>2-[(2R,5Z)-2-carboxy-4-methylthiazol-5(2H)-ylidene]ethyl phosphate + 4-amino-2-methyl-5-(diphosphooxymethyl)pyrimidine + 2 H(+) = thiamine phosphate + CO2 + diphosphate</text>
        <dbReference type="Rhea" id="RHEA:47844"/>
        <dbReference type="ChEBI" id="CHEBI:15378"/>
        <dbReference type="ChEBI" id="CHEBI:16526"/>
        <dbReference type="ChEBI" id="CHEBI:33019"/>
        <dbReference type="ChEBI" id="CHEBI:37575"/>
        <dbReference type="ChEBI" id="CHEBI:57841"/>
        <dbReference type="ChEBI" id="CHEBI:62899"/>
        <dbReference type="EC" id="2.5.1.3"/>
    </reaction>
</comment>
<dbReference type="RefSeq" id="WP_122965425.1">
    <property type="nucleotide sequence ID" value="NZ_BJMH01000016.1"/>
</dbReference>
<evidence type="ECO:0000259" key="10">
    <source>
        <dbReference type="Pfam" id="PF02581"/>
    </source>
</evidence>
<accession>A0A4Y3PH57</accession>
<dbReference type="GO" id="GO:0009228">
    <property type="term" value="P:thiamine biosynthetic process"/>
    <property type="evidence" value="ECO:0007669"/>
    <property type="project" value="UniProtKB-KW"/>
</dbReference>
<feature type="binding site" evidence="9">
    <location>
        <begin position="131"/>
        <end position="133"/>
    </location>
    <ligand>
        <name>2-[(2R,5Z)-2-carboxy-4-methylthiazol-5(2H)-ylidene]ethyl phosphate</name>
        <dbReference type="ChEBI" id="CHEBI:62899"/>
    </ligand>
</feature>
<comment type="catalytic activity">
    <reaction evidence="7 9">
        <text>2-(2-carboxy-4-methylthiazol-5-yl)ethyl phosphate + 4-amino-2-methyl-5-(diphosphooxymethyl)pyrimidine + 2 H(+) = thiamine phosphate + CO2 + diphosphate</text>
        <dbReference type="Rhea" id="RHEA:47848"/>
        <dbReference type="ChEBI" id="CHEBI:15378"/>
        <dbReference type="ChEBI" id="CHEBI:16526"/>
        <dbReference type="ChEBI" id="CHEBI:33019"/>
        <dbReference type="ChEBI" id="CHEBI:37575"/>
        <dbReference type="ChEBI" id="CHEBI:57841"/>
        <dbReference type="ChEBI" id="CHEBI:62890"/>
        <dbReference type="EC" id="2.5.1.3"/>
    </reaction>
</comment>
<keyword evidence="4 9" id="KW-0460">Magnesium</keyword>
<keyword evidence="3 9" id="KW-0479">Metal-binding</keyword>
<evidence type="ECO:0000256" key="6">
    <source>
        <dbReference type="ARBA" id="ARBA00047334"/>
    </source>
</evidence>
<feature type="binding site" evidence="9">
    <location>
        <position position="66"/>
    </location>
    <ligand>
        <name>4-amino-2-methyl-5-(diphosphooxymethyl)pyrimidine</name>
        <dbReference type="ChEBI" id="CHEBI:57841"/>
    </ligand>
</feature>
<proteinExistence type="inferred from homology"/>
<dbReference type="EC" id="2.5.1.3" evidence="9"/>
<dbReference type="STRING" id="54914.AV540_24050"/>
<dbReference type="PANTHER" id="PTHR20857:SF22">
    <property type="entry name" value="THIAZOLE TAUTOMERASE"/>
    <property type="match status" value="1"/>
</dbReference>
<comment type="pathway">
    <text evidence="1 9">Cofactor biosynthesis; thiamine diphosphate biosynthesis; thiamine phosphate from 4-amino-2-methyl-5-diphosphomethylpyrimidine and 4-methyl-5-(2-phosphoethyl)-thiazole: step 1/1.</text>
</comment>
<evidence type="ECO:0000256" key="7">
    <source>
        <dbReference type="ARBA" id="ARBA00047851"/>
    </source>
</evidence>
<name>A0A4Y3PH57_BREPA</name>
<dbReference type="Gene3D" id="3.20.20.70">
    <property type="entry name" value="Aldolase class I"/>
    <property type="match status" value="1"/>
</dbReference>
<evidence type="ECO:0000313" key="12">
    <source>
        <dbReference type="Proteomes" id="UP000316882"/>
    </source>
</evidence>
<sequence length="209" mass="22299">MRTRKQLHVITSGKQSLESVMRMAEAAYAGGMDFLHIREKQRTAKECMDWVRALANVVPLSALVVNDRVDVSAASGCAGAHLAYHSLAVGDARRVLQPEQKVGRSVHSYEEAEQAAEAGADYLLYGHIYPSASKPNLAPRGTFELAKITAAWTIPVIGLGGITPERTGEVLAAGCAGVAVLSGITNATDAKLAALAYREALDRWEGNAR</sequence>
<dbReference type="InterPro" id="IPR034291">
    <property type="entry name" value="TMP_synthase"/>
</dbReference>
<dbReference type="UniPathway" id="UPA00060">
    <property type="reaction ID" value="UER00141"/>
</dbReference>
<feature type="binding site" evidence="9">
    <location>
        <begin position="181"/>
        <end position="182"/>
    </location>
    <ligand>
        <name>2-[(2R,5Z)-2-carboxy-4-methylthiazol-5(2H)-ylidene]ethyl phosphate</name>
        <dbReference type="ChEBI" id="CHEBI:62899"/>
    </ligand>
</feature>
<feature type="binding site" evidence="9">
    <location>
        <position position="134"/>
    </location>
    <ligand>
        <name>4-amino-2-methyl-5-(diphosphooxymethyl)pyrimidine</name>
        <dbReference type="ChEBI" id="CHEBI:57841"/>
    </ligand>
</feature>
<dbReference type="GO" id="GO:0005737">
    <property type="term" value="C:cytoplasm"/>
    <property type="evidence" value="ECO:0007669"/>
    <property type="project" value="TreeGrafter"/>
</dbReference>
<dbReference type="GO" id="GO:0004789">
    <property type="term" value="F:thiamine-phosphate diphosphorylase activity"/>
    <property type="evidence" value="ECO:0007669"/>
    <property type="project" value="UniProtKB-UniRule"/>
</dbReference>
<dbReference type="CDD" id="cd00564">
    <property type="entry name" value="TMP_TenI"/>
    <property type="match status" value="1"/>
</dbReference>
<evidence type="ECO:0000256" key="9">
    <source>
        <dbReference type="HAMAP-Rule" id="MF_00097"/>
    </source>
</evidence>
<comment type="catalytic activity">
    <reaction evidence="6 9">
        <text>4-methyl-5-(2-phosphooxyethyl)-thiazole + 4-amino-2-methyl-5-(diphosphooxymethyl)pyrimidine + H(+) = thiamine phosphate + diphosphate</text>
        <dbReference type="Rhea" id="RHEA:22328"/>
        <dbReference type="ChEBI" id="CHEBI:15378"/>
        <dbReference type="ChEBI" id="CHEBI:33019"/>
        <dbReference type="ChEBI" id="CHEBI:37575"/>
        <dbReference type="ChEBI" id="CHEBI:57841"/>
        <dbReference type="ChEBI" id="CHEBI:58296"/>
        <dbReference type="EC" id="2.5.1.3"/>
    </reaction>
</comment>
<dbReference type="InterPro" id="IPR022998">
    <property type="entry name" value="ThiamineP_synth_TenI"/>
</dbReference>
<dbReference type="InterPro" id="IPR013785">
    <property type="entry name" value="Aldolase_TIM"/>
</dbReference>
<dbReference type="PANTHER" id="PTHR20857">
    <property type="entry name" value="THIAMINE-PHOSPHATE PYROPHOSPHORYLASE"/>
    <property type="match status" value="1"/>
</dbReference>
<dbReference type="GO" id="GO:0000287">
    <property type="term" value="F:magnesium ion binding"/>
    <property type="evidence" value="ECO:0007669"/>
    <property type="project" value="UniProtKB-UniRule"/>
</dbReference>
<gene>
    <name evidence="11" type="primary">thiE_1</name>
    <name evidence="9" type="synonym">thiE</name>
    <name evidence="11" type="ORF">BPA01_34000</name>
</gene>
<dbReference type="Pfam" id="PF02581">
    <property type="entry name" value="TMP-TENI"/>
    <property type="match status" value="1"/>
</dbReference>
<keyword evidence="5 9" id="KW-0784">Thiamine biosynthesis</keyword>
<dbReference type="EMBL" id="BJMH01000016">
    <property type="protein sequence ID" value="GEB33820.1"/>
    <property type="molecule type" value="Genomic_DNA"/>
</dbReference>
<evidence type="ECO:0000256" key="8">
    <source>
        <dbReference type="ARBA" id="ARBA00047883"/>
    </source>
</evidence>
<dbReference type="Proteomes" id="UP000316882">
    <property type="component" value="Unassembled WGS sequence"/>
</dbReference>
<feature type="binding site" evidence="9">
    <location>
        <position position="161"/>
    </location>
    <ligand>
        <name>2-[(2R,5Z)-2-carboxy-4-methylthiazol-5(2H)-ylidene]ethyl phosphate</name>
        <dbReference type="ChEBI" id="CHEBI:62899"/>
    </ligand>
</feature>
<feature type="binding site" evidence="9">
    <location>
        <position position="67"/>
    </location>
    <ligand>
        <name>Mg(2+)</name>
        <dbReference type="ChEBI" id="CHEBI:18420"/>
    </ligand>
</feature>
<evidence type="ECO:0000256" key="5">
    <source>
        <dbReference type="ARBA" id="ARBA00022977"/>
    </source>
</evidence>
<comment type="function">
    <text evidence="9">Condenses 4-methyl-5-(beta-hydroxyethyl)thiazole monophosphate (THZ-P) and 2-methyl-4-amino-5-hydroxymethyl pyrimidine pyrophosphate (HMP-PP) to form thiamine monophosphate (TMP).</text>
</comment>
<evidence type="ECO:0000256" key="3">
    <source>
        <dbReference type="ARBA" id="ARBA00022723"/>
    </source>
</evidence>
<evidence type="ECO:0000256" key="2">
    <source>
        <dbReference type="ARBA" id="ARBA00022679"/>
    </source>
</evidence>
<evidence type="ECO:0000256" key="4">
    <source>
        <dbReference type="ARBA" id="ARBA00022842"/>
    </source>
</evidence>